<name>A0A382D2Q2_9ZZZZ</name>
<evidence type="ECO:0000313" key="1">
    <source>
        <dbReference type="EMBL" id="SVB32700.1"/>
    </source>
</evidence>
<organism evidence="1">
    <name type="scientific">marine metagenome</name>
    <dbReference type="NCBI Taxonomy" id="408172"/>
    <lineage>
        <taxon>unclassified sequences</taxon>
        <taxon>metagenomes</taxon>
        <taxon>ecological metagenomes</taxon>
    </lineage>
</organism>
<gene>
    <name evidence="1" type="ORF">METZ01_LOCUS185554</name>
</gene>
<dbReference type="EMBL" id="UINC01037349">
    <property type="protein sequence ID" value="SVB32700.1"/>
    <property type="molecule type" value="Genomic_DNA"/>
</dbReference>
<proteinExistence type="predicted"/>
<reference evidence="1" key="1">
    <citation type="submission" date="2018-05" db="EMBL/GenBank/DDBJ databases">
        <authorList>
            <person name="Lanie J.A."/>
            <person name="Ng W.-L."/>
            <person name="Kazmierczak K.M."/>
            <person name="Andrzejewski T.M."/>
            <person name="Davidsen T.M."/>
            <person name="Wayne K.J."/>
            <person name="Tettelin H."/>
            <person name="Glass J.I."/>
            <person name="Rusch D."/>
            <person name="Podicherti R."/>
            <person name="Tsui H.-C.T."/>
            <person name="Winkler M.E."/>
        </authorList>
    </citation>
    <scope>NUCLEOTIDE SEQUENCE</scope>
</reference>
<feature type="non-terminal residue" evidence="1">
    <location>
        <position position="1"/>
    </location>
</feature>
<sequence>PKGVDITLGSIPDFVEDMESPDGKEYRLTTSGRYHAMLALASKDSAAKVKKGPRGLVIFVRSVKESESVVEYLEEHNTEFNSYAFVVGRITGADEDRTKEISLELHEQVRQRTSIGDRVVSSPEDVCFSIPQTGGILESSVEVMEILHNLRMGDRGTEWSLETSGILGLLRPALYQYSHLSGMPRLFITRETKGPGVHENIMEGPMHWLGTPDKTQIEGIKKILKDSGASKFVATAFLLNDSDPNLTMMISKSKDEDRNPFYDFNIERFGTGHPLRFSDLPKLNSQYKSLKDKLIKAESHKAVGLKRTVEGSRFEDSFVLTPSGIIAGALLVNMGK</sequence>
<dbReference type="AlphaFoldDB" id="A0A382D2Q2"/>
<accession>A0A382D2Q2</accession>
<protein>
    <submittedName>
        <fullName evidence="1">Uncharacterized protein</fullName>
    </submittedName>
</protein>